<dbReference type="GO" id="GO:0007214">
    <property type="term" value="P:gamma-aminobutyric acid signaling pathway"/>
    <property type="evidence" value="ECO:0007669"/>
    <property type="project" value="TreeGrafter"/>
</dbReference>
<feature type="domain" description="G-protein coupled receptors family 3 profile" evidence="13">
    <location>
        <begin position="19"/>
        <end position="87"/>
    </location>
</feature>
<dbReference type="InterPro" id="IPR017979">
    <property type="entry name" value="GPCR_3_CS"/>
</dbReference>
<keyword evidence="2" id="KW-1003">Cell membrane</keyword>
<keyword evidence="7" id="KW-0675">Receptor</keyword>
<comment type="subcellular location">
    <subcellularLocation>
        <location evidence="1">Cell membrane</location>
        <topology evidence="1">Multi-pass membrane protein</topology>
    </subcellularLocation>
</comment>
<gene>
    <name evidence="14" type="ORF">TDIB3V08_LOCUS9945</name>
</gene>
<feature type="region of interest" description="Disordered" evidence="11">
    <location>
        <begin position="1377"/>
        <end position="1418"/>
    </location>
</feature>
<feature type="transmembrane region" description="Helical" evidence="12">
    <location>
        <begin position="53"/>
        <end position="76"/>
    </location>
</feature>
<feature type="transmembrane region" description="Helical" evidence="12">
    <location>
        <begin position="489"/>
        <end position="513"/>
    </location>
</feature>
<keyword evidence="3 12" id="KW-0812">Transmembrane</keyword>
<evidence type="ECO:0000256" key="12">
    <source>
        <dbReference type="SAM" id="Phobius"/>
    </source>
</evidence>
<feature type="domain" description="G-protein coupled receptors family 3 profile" evidence="13">
    <location>
        <begin position="561"/>
        <end position="726"/>
    </location>
</feature>
<evidence type="ECO:0000256" key="7">
    <source>
        <dbReference type="ARBA" id="ARBA00023170"/>
    </source>
</evidence>
<dbReference type="PANTHER" id="PTHR10519">
    <property type="entry name" value="GABA-B RECEPTOR"/>
    <property type="match status" value="1"/>
</dbReference>
<evidence type="ECO:0000256" key="11">
    <source>
        <dbReference type="SAM" id="MobiDB-lite"/>
    </source>
</evidence>
<dbReference type="InterPro" id="IPR017978">
    <property type="entry name" value="GPCR_3_C"/>
</dbReference>
<evidence type="ECO:0000313" key="14">
    <source>
        <dbReference type="EMBL" id="CAD7203780.1"/>
    </source>
</evidence>
<keyword evidence="9" id="KW-0807">Transducer</keyword>
<dbReference type="PROSITE" id="PS00981">
    <property type="entry name" value="G_PROTEIN_RECEP_F3_3"/>
    <property type="match status" value="1"/>
</dbReference>
<evidence type="ECO:0000256" key="6">
    <source>
        <dbReference type="ARBA" id="ARBA00023136"/>
    </source>
</evidence>
<feature type="transmembrane region" description="Helical" evidence="12">
    <location>
        <begin position="618"/>
        <end position="639"/>
    </location>
</feature>
<keyword evidence="5" id="KW-0297">G-protein coupled receptor</keyword>
<feature type="region of interest" description="Disordered" evidence="11">
    <location>
        <begin position="890"/>
        <end position="911"/>
    </location>
</feature>
<dbReference type="InterPro" id="IPR002455">
    <property type="entry name" value="GPCR3_GABA-B"/>
</dbReference>
<accession>A0A7R8VVY0</accession>
<dbReference type="PRINTS" id="PR01176">
    <property type="entry name" value="GABABRECEPTR"/>
</dbReference>
<name>A0A7R8VVY0_TIMDO</name>
<sequence length="1594" mass="175593">MRLINTTVPLCTCRYIKMSSPYLNNLIIIGCMLTYSSVIFLGLDSTLTSVEAFPYICTARAWLLMAGFSLAFGSMFSKTWRVHSIFTDVKLNKKFTATCKESSPEQIEYNNHKDLDNVVGSTSCQDGEFICILSYRSISRGTMLPVTPDVPLVTCRSSSLVSSESSYLEQQLHKCTKFTMKKRSGDSLVSTLSEIIFSPAVNRPITSRIIFATVVSDLSSRSLTNLSRSRATSPIILLQAQMMSFSSLLRPLMIDLNLTISNSPSLIILSLSRNCPFSSSIVASFFIKSPRSGIKPYRPSGHHLLVMIADRRCQVVSIANPPAANLGFLNWGHYLCVKEAQTSVFQGGFYTFNHFPNLLPTILNAGYQSSRSDLQVFVRRGFYLLRQDKHKLLQFQDLQFLLHPFLNFSPHHCLDFRDLFQKVSCSILLPLSESSSAACLRSLSNMIRSDSSSSNPDPILFVVISSCMRLILSMRSCTMRCRTSLLRHLELLALILLLAHWIIQVFQFIRILFVDITNWFSPNGVVQLIQKRACIDRKDSVPTVKYQCPVCSQVIKDYQLFMVVGVLLVIDLAIMTTWQVTDPFYRETKQMEPYPHPSSEDIMIVPENEYCQSERMTIFVSSIYAYKGLLMIFGAFLAWETRHVSIPALNDSKYVGMSVYNVVIMCVMGAAISFVLSDKQDASFIIISVFIIFCTTGTLCLVFGPKLIELKRNPQGSIDKRMIRATLRPTSKNRRNSVASELEENLKDAKACNQKYRKELLEKESELQVPVPETESLLELDNQIGQIVIMYVLIRRLGEDGKDMSHCDGAMDRLAVPRQDLLKREEASRTETTDITSLCSLNSSQDGEYVNLTVETPGPKKKATFSTTDVGGSRTALVSGKDVTTILRRRSGCSTGSGGDDRTRRTPREEDAARLITEVPDTTDPGESNTHFVAEEEESLVQGLMEDRPRLPTPPLPLTKTGRNQGDLGLNPSWGHLTCVLTNCFERYISTPIGNIPGEVETIARELVHESRYLEQLTRSLEPQYNSLELARKHSYTAIQQPGYGEYWKPYGFKEVRVQGGDWKLCKSRLGVGDWEEGRGAMLVQVMSATLLSLHCGFAVTVLVSSKFSFRATVVVRRRSRGSSGLGAKRGNWSRWRSDGRCGGKSRGGIIYSRRSWSGGLVFGGLVFGGLVAAVEDGSMGSTNRKKGVDYRGKSVTDGSENMDREWFRHKYEGGAPKPPLHEQLLLYTVGRAAPQGPPPFTSSSCCILWGGRRPKAPPSRAAPVVYCGEGGAPRPPSLHEQLLLYTVGRAAPQGPPSRAAPIVYCGEGGAPRPPFTSSSCCILWGGRRPKTPPSRAAPVVSFGDVAHPEIDPILPPPRQFHPRHRHTASISLALVPAAQTPSSQRRRSSVKSVPSGAAQLSLHPERRRTSVPAASHHHVTCAAVARTAAATASHPSQKRLPPVGGVPTPLLLNGGGLLASSPNVSIAAIKISAAEADEDSLQRSVSEKSRTAMTPRVPSHQPPSAPQRKPAPLNKSALMASSTPNVASIRGGGTYSNVSAMCSAVSEGELLDLAILPIFQKLLSERHKSRSGYGASIASCPNISIKCDIVEYL</sequence>
<protein>
    <recommendedName>
        <fullName evidence="13">G-protein coupled receptors family 3 profile domain-containing protein</fullName>
    </recommendedName>
</protein>
<feature type="region of interest" description="Disordered" evidence="11">
    <location>
        <begin position="1478"/>
        <end position="1513"/>
    </location>
</feature>
<feature type="transmembrane region" description="Helical" evidence="12">
    <location>
        <begin position="684"/>
        <end position="704"/>
    </location>
</feature>
<dbReference type="PROSITE" id="PS51257">
    <property type="entry name" value="PROKAR_LIPOPROTEIN"/>
    <property type="match status" value="1"/>
</dbReference>
<dbReference type="GO" id="GO:0038039">
    <property type="term" value="C:G protein-coupled receptor heterodimeric complex"/>
    <property type="evidence" value="ECO:0007669"/>
    <property type="project" value="TreeGrafter"/>
</dbReference>
<feature type="transmembrane region" description="Helical" evidence="12">
    <location>
        <begin position="659"/>
        <end position="677"/>
    </location>
</feature>
<evidence type="ECO:0000256" key="5">
    <source>
        <dbReference type="ARBA" id="ARBA00023040"/>
    </source>
</evidence>
<evidence type="ECO:0000256" key="2">
    <source>
        <dbReference type="ARBA" id="ARBA00022475"/>
    </source>
</evidence>
<feature type="transmembrane region" description="Helical" evidence="12">
    <location>
        <begin position="560"/>
        <end position="581"/>
    </location>
</feature>
<feature type="transmembrane region" description="Helical" evidence="12">
    <location>
        <begin position="22"/>
        <end position="41"/>
    </location>
</feature>
<keyword evidence="6 12" id="KW-0472">Membrane</keyword>
<evidence type="ECO:0000256" key="1">
    <source>
        <dbReference type="ARBA" id="ARBA00004651"/>
    </source>
</evidence>
<dbReference type="EMBL" id="OA571129">
    <property type="protein sequence ID" value="CAD7203780.1"/>
    <property type="molecule type" value="Genomic_DNA"/>
</dbReference>
<keyword evidence="8" id="KW-0325">Glycoprotein</keyword>
<organism evidence="14">
    <name type="scientific">Timema douglasi</name>
    <name type="common">Walking stick</name>
    <dbReference type="NCBI Taxonomy" id="61478"/>
    <lineage>
        <taxon>Eukaryota</taxon>
        <taxon>Metazoa</taxon>
        <taxon>Ecdysozoa</taxon>
        <taxon>Arthropoda</taxon>
        <taxon>Hexapoda</taxon>
        <taxon>Insecta</taxon>
        <taxon>Pterygota</taxon>
        <taxon>Neoptera</taxon>
        <taxon>Polyneoptera</taxon>
        <taxon>Phasmatodea</taxon>
        <taxon>Timematodea</taxon>
        <taxon>Timematoidea</taxon>
        <taxon>Timematidae</taxon>
        <taxon>Timema</taxon>
    </lineage>
</organism>
<keyword evidence="10" id="KW-0175">Coiled coil</keyword>
<evidence type="ECO:0000256" key="3">
    <source>
        <dbReference type="ARBA" id="ARBA00022692"/>
    </source>
</evidence>
<evidence type="ECO:0000256" key="9">
    <source>
        <dbReference type="ARBA" id="ARBA00023224"/>
    </source>
</evidence>
<reference evidence="14" key="1">
    <citation type="submission" date="2020-11" db="EMBL/GenBank/DDBJ databases">
        <authorList>
            <person name="Tran Van P."/>
        </authorList>
    </citation>
    <scope>NUCLEOTIDE SEQUENCE</scope>
</reference>
<proteinExistence type="predicted"/>
<feature type="coiled-coil region" evidence="10">
    <location>
        <begin position="739"/>
        <end position="766"/>
    </location>
</feature>
<evidence type="ECO:0000256" key="8">
    <source>
        <dbReference type="ARBA" id="ARBA00023180"/>
    </source>
</evidence>
<evidence type="ECO:0000256" key="4">
    <source>
        <dbReference type="ARBA" id="ARBA00022989"/>
    </source>
</evidence>
<dbReference type="GO" id="GO:0004965">
    <property type="term" value="F:G protein-coupled GABA receptor activity"/>
    <property type="evidence" value="ECO:0007669"/>
    <property type="project" value="InterPro"/>
</dbReference>
<dbReference type="PROSITE" id="PS50259">
    <property type="entry name" value="G_PROTEIN_RECEP_F3_4"/>
    <property type="match status" value="2"/>
</dbReference>
<feature type="compositionally biased region" description="Basic and acidic residues" evidence="11">
    <location>
        <begin position="899"/>
        <end position="911"/>
    </location>
</feature>
<dbReference type="PANTHER" id="PTHR10519:SF74">
    <property type="entry name" value="GAMMA-AMINOBUTYRIC ACID TYPE B RECEPTOR SUBUNIT 2"/>
    <property type="match status" value="1"/>
</dbReference>
<keyword evidence="4 12" id="KW-1133">Transmembrane helix</keyword>
<evidence type="ECO:0000256" key="10">
    <source>
        <dbReference type="SAM" id="Coils"/>
    </source>
</evidence>
<evidence type="ECO:0000259" key="13">
    <source>
        <dbReference type="PROSITE" id="PS50259"/>
    </source>
</evidence>
<dbReference type="Pfam" id="PF00003">
    <property type="entry name" value="7tm_3"/>
    <property type="match status" value="2"/>
</dbReference>